<accession>A0A848LTG8</accession>
<dbReference type="AlphaFoldDB" id="A0A848LTG8"/>
<proteinExistence type="predicted"/>
<reference evidence="1 2" key="1">
    <citation type="submission" date="2020-04" db="EMBL/GenBank/DDBJ databases">
        <title>Draft genome of Pyxidicoccus fallax type strain.</title>
        <authorList>
            <person name="Whitworth D.E."/>
        </authorList>
    </citation>
    <scope>NUCLEOTIDE SEQUENCE [LARGE SCALE GENOMIC DNA]</scope>
    <source>
        <strain evidence="1 2">DSM 14698</strain>
    </source>
</reference>
<dbReference type="Gene3D" id="3.30.1150.10">
    <property type="match status" value="1"/>
</dbReference>
<name>A0A848LTG8_9BACT</name>
<sequence length="255" mass="27796">MLAEQERARVGGRVQGFIDDEQAHLRVANGQIDPYFSTLRKALEKALEDAPVFSGTSLLGNSKTSWAAQAEQFGATGNPGSGPAPRAPTPAEQLQALQRQHGDKWMEYLRGRVQAVGEMQKLAGGGGNKLVVTLELRQGADGSLREAKLVSRSGNPQYDTYVMNAVPSALAKLPPPPDQARGVRPDGIHTLWSVEGRVIYLRKLKDLKTDDAAYLAAAFAAGLLAGRFEETTGELEVIDFRNPRFECQPRLLRVY</sequence>
<keyword evidence="2" id="KW-1185">Reference proteome</keyword>
<evidence type="ECO:0000313" key="2">
    <source>
        <dbReference type="Proteomes" id="UP000518300"/>
    </source>
</evidence>
<evidence type="ECO:0000313" key="1">
    <source>
        <dbReference type="EMBL" id="NMO20920.1"/>
    </source>
</evidence>
<gene>
    <name evidence="1" type="ORF">HG543_39660</name>
</gene>
<dbReference type="EMBL" id="JABBJJ010000280">
    <property type="protein sequence ID" value="NMO20920.1"/>
    <property type="molecule type" value="Genomic_DNA"/>
</dbReference>
<dbReference type="Proteomes" id="UP000518300">
    <property type="component" value="Unassembled WGS sequence"/>
</dbReference>
<dbReference type="Pfam" id="PF13103">
    <property type="entry name" value="TonB_2"/>
    <property type="match status" value="1"/>
</dbReference>
<protein>
    <submittedName>
        <fullName evidence="1">TonB C-terminal domain-containing protein</fullName>
    </submittedName>
</protein>
<dbReference type="SUPFAM" id="SSF74653">
    <property type="entry name" value="TolA/TonB C-terminal domain"/>
    <property type="match status" value="1"/>
</dbReference>
<comment type="caution">
    <text evidence="1">The sequence shown here is derived from an EMBL/GenBank/DDBJ whole genome shotgun (WGS) entry which is preliminary data.</text>
</comment>
<organism evidence="1 2">
    <name type="scientific">Pyxidicoccus fallax</name>
    <dbReference type="NCBI Taxonomy" id="394095"/>
    <lineage>
        <taxon>Bacteria</taxon>
        <taxon>Pseudomonadati</taxon>
        <taxon>Myxococcota</taxon>
        <taxon>Myxococcia</taxon>
        <taxon>Myxococcales</taxon>
        <taxon>Cystobacterineae</taxon>
        <taxon>Myxococcaceae</taxon>
        <taxon>Pyxidicoccus</taxon>
    </lineage>
</organism>